<reference evidence="3" key="1">
    <citation type="journal article" date="2019" name="Int. J. Syst. Evol. Microbiol.">
        <title>The Global Catalogue of Microorganisms (GCM) 10K type strain sequencing project: providing services to taxonomists for standard genome sequencing and annotation.</title>
        <authorList>
            <consortium name="The Broad Institute Genomics Platform"/>
            <consortium name="The Broad Institute Genome Sequencing Center for Infectious Disease"/>
            <person name="Wu L."/>
            <person name="Ma J."/>
        </authorList>
    </citation>
    <scope>NUCLEOTIDE SEQUENCE [LARGE SCALE GENOMIC DNA]</scope>
    <source>
        <strain evidence="3">CAIM 431</strain>
    </source>
</reference>
<keyword evidence="2" id="KW-0808">Transferase</keyword>
<keyword evidence="2" id="KW-0489">Methyltransferase</keyword>
<evidence type="ECO:0000313" key="2">
    <source>
        <dbReference type="EMBL" id="MFD1891462.1"/>
    </source>
</evidence>
<organism evidence="2 3">
    <name type="scientific">Luteococcus peritonei</name>
    <dbReference type="NCBI Taxonomy" id="88874"/>
    <lineage>
        <taxon>Bacteria</taxon>
        <taxon>Bacillati</taxon>
        <taxon>Actinomycetota</taxon>
        <taxon>Actinomycetes</taxon>
        <taxon>Propionibacteriales</taxon>
        <taxon>Propionibacteriaceae</taxon>
        <taxon>Luteococcus</taxon>
    </lineage>
</organism>
<dbReference type="GO" id="GO:0008168">
    <property type="term" value="F:methyltransferase activity"/>
    <property type="evidence" value="ECO:0007669"/>
    <property type="project" value="UniProtKB-KW"/>
</dbReference>
<dbReference type="Pfam" id="PF05050">
    <property type="entry name" value="Methyltransf_21"/>
    <property type="match status" value="1"/>
</dbReference>
<dbReference type="PANTHER" id="PTHR36973:SF4">
    <property type="entry name" value="NODULATION PROTEIN"/>
    <property type="match status" value="1"/>
</dbReference>
<dbReference type="Gene3D" id="3.40.50.150">
    <property type="entry name" value="Vaccinia Virus protein VP39"/>
    <property type="match status" value="1"/>
</dbReference>
<dbReference type="InterPro" id="IPR053188">
    <property type="entry name" value="FkbM_Methyltransferase"/>
</dbReference>
<dbReference type="RefSeq" id="WP_343875873.1">
    <property type="nucleotide sequence ID" value="NZ_BAAAIX010000034.1"/>
</dbReference>
<comment type="caution">
    <text evidence="2">The sequence shown here is derived from an EMBL/GenBank/DDBJ whole genome shotgun (WGS) entry which is preliminary data.</text>
</comment>
<dbReference type="InterPro" id="IPR006342">
    <property type="entry name" value="FkbM_mtfrase"/>
</dbReference>
<evidence type="ECO:0000313" key="3">
    <source>
        <dbReference type="Proteomes" id="UP001597326"/>
    </source>
</evidence>
<keyword evidence="3" id="KW-1185">Reference proteome</keyword>
<dbReference type="GO" id="GO:0032259">
    <property type="term" value="P:methylation"/>
    <property type="evidence" value="ECO:0007669"/>
    <property type="project" value="UniProtKB-KW"/>
</dbReference>
<dbReference type="EMBL" id="JBHUFZ010000033">
    <property type="protein sequence ID" value="MFD1891462.1"/>
    <property type="molecule type" value="Genomic_DNA"/>
</dbReference>
<evidence type="ECO:0000259" key="1">
    <source>
        <dbReference type="Pfam" id="PF05050"/>
    </source>
</evidence>
<gene>
    <name evidence="2" type="ORF">ACFSCS_14910</name>
</gene>
<dbReference type="Proteomes" id="UP001597326">
    <property type="component" value="Unassembled WGS sequence"/>
</dbReference>
<dbReference type="SUPFAM" id="SSF53335">
    <property type="entry name" value="S-adenosyl-L-methionine-dependent methyltransferases"/>
    <property type="match status" value="1"/>
</dbReference>
<name>A0ABW4RYR1_9ACTN</name>
<dbReference type="InterPro" id="IPR029063">
    <property type="entry name" value="SAM-dependent_MTases_sf"/>
</dbReference>
<dbReference type="PANTHER" id="PTHR36973">
    <property type="entry name" value="SLL1456 PROTEIN-RELATED"/>
    <property type="match status" value="1"/>
</dbReference>
<feature type="domain" description="Methyltransferase FkbM" evidence="1">
    <location>
        <begin position="27"/>
        <end position="194"/>
    </location>
</feature>
<protein>
    <submittedName>
        <fullName evidence="2">FkbM family methyltransferase</fullName>
    </submittedName>
</protein>
<sequence>MRSDTTGAQAHALAELLHPERLSEVLDIGANPLDEQAPYAALLAEGLCHVTGFEPQPEALERLRREAGPHETYLPHAIGDGTEHVLHTCAMTGFSSLLEPDEQQLALLVDFPRMAEVVSSTPVQTTRLDDVEHLDRVDHLKIDVQGSELMVFRHGRRCLSQVTSIQTEVGFHRIYRDQPLFAEVDAELRQQGFVPQAFVNIKDWPLAPVQWADELSSTARQLVEADVLYVRDPARLDQLDEEQLRHLVLVCHVVHGRHGIALLGVRELVRRGVLACEAEQRYRELALAGRG</sequence>
<proteinExistence type="predicted"/>
<accession>A0ABW4RYR1</accession>
<dbReference type="NCBIfam" id="TIGR01444">
    <property type="entry name" value="fkbM_fam"/>
    <property type="match status" value="1"/>
</dbReference>